<feature type="non-terminal residue" evidence="2">
    <location>
        <position position="370"/>
    </location>
</feature>
<feature type="compositionally biased region" description="Basic residues" evidence="1">
    <location>
        <begin position="21"/>
        <end position="43"/>
    </location>
</feature>
<dbReference type="EMBL" id="CADCTI010000097">
    <property type="protein sequence ID" value="CAA9230998.1"/>
    <property type="molecule type" value="Genomic_DNA"/>
</dbReference>
<keyword evidence="2" id="KW-0067">ATP-binding</keyword>
<feature type="compositionally biased region" description="Basic and acidic residues" evidence="1">
    <location>
        <begin position="1"/>
        <end position="20"/>
    </location>
</feature>
<name>A0A6J4HSU6_9ACTN</name>
<feature type="compositionally biased region" description="Basic and acidic residues" evidence="1">
    <location>
        <begin position="65"/>
        <end position="82"/>
    </location>
</feature>
<evidence type="ECO:0000256" key="1">
    <source>
        <dbReference type="SAM" id="MobiDB-lite"/>
    </source>
</evidence>
<feature type="compositionally biased region" description="Low complexity" evidence="1">
    <location>
        <begin position="348"/>
        <end position="358"/>
    </location>
</feature>
<gene>
    <name evidence="2" type="ORF">AVDCRST_MAG57-1093</name>
</gene>
<feature type="compositionally biased region" description="Basic and acidic residues" evidence="1">
    <location>
        <begin position="91"/>
        <end position="106"/>
    </location>
</feature>
<feature type="compositionally biased region" description="Basic residues" evidence="1">
    <location>
        <begin position="208"/>
        <end position="217"/>
    </location>
</feature>
<protein>
    <submittedName>
        <fullName evidence="2">Various polyols ABC transporter, ATP-binding protein</fullName>
    </submittedName>
</protein>
<keyword evidence="2" id="KW-0547">Nucleotide-binding</keyword>
<reference evidence="2" key="1">
    <citation type="submission" date="2020-02" db="EMBL/GenBank/DDBJ databases">
        <authorList>
            <person name="Meier V. D."/>
        </authorList>
    </citation>
    <scope>NUCLEOTIDE SEQUENCE</scope>
    <source>
        <strain evidence="2">AVDCRST_MAG57</strain>
    </source>
</reference>
<feature type="compositionally biased region" description="Basic and acidic residues" evidence="1">
    <location>
        <begin position="185"/>
        <end position="203"/>
    </location>
</feature>
<sequence>GLRHLRPGEPHLPGHREAGGRRPRPAHRGRGVPRPRRPVRVRQVHQPADARRPGGRRPGRHHDRRPQGHEPEVQGPRHRDGVPELCPLSAHDGRGQHGLRAEDRRGGQGGDLQAGRRGREDPRPGAVPRPPAEAALRWPAPTGRHGPGHRPVAPGVPDGRAAVQPGREAAGADPHPDRGAAASPGHDDGLRDPRPGGGDDHGGPGRGPARRPPRAVRHAASAVPGAGQCLRRGLHRLPGHEHRGVPPGGRARGAGEGPPPADHRRPELPLGGGGRSGHRGIPAGGSRRRLGAGRRRFPRGCGGRGGTRLRRVPARDAARPQRQLRSVGGRRGRPGRSRPPAGEGGAGASAHPAGQGAPVLPLDRPPHPRL</sequence>
<organism evidence="2">
    <name type="scientific">uncultured Blastococcus sp</name>
    <dbReference type="NCBI Taxonomy" id="217144"/>
    <lineage>
        <taxon>Bacteria</taxon>
        <taxon>Bacillati</taxon>
        <taxon>Actinomycetota</taxon>
        <taxon>Actinomycetes</taxon>
        <taxon>Geodermatophilales</taxon>
        <taxon>Geodermatophilaceae</taxon>
        <taxon>Blastococcus</taxon>
        <taxon>environmental samples</taxon>
    </lineage>
</organism>
<dbReference type="GO" id="GO:0005524">
    <property type="term" value="F:ATP binding"/>
    <property type="evidence" value="ECO:0007669"/>
    <property type="project" value="UniProtKB-KW"/>
</dbReference>
<dbReference type="AlphaFoldDB" id="A0A6J4HSU6"/>
<accession>A0A6J4HSU6</accession>
<feature type="non-terminal residue" evidence="2">
    <location>
        <position position="1"/>
    </location>
</feature>
<evidence type="ECO:0000313" key="2">
    <source>
        <dbReference type="EMBL" id="CAA9230998.1"/>
    </source>
</evidence>
<feature type="region of interest" description="Disordered" evidence="1">
    <location>
        <begin position="1"/>
        <end position="370"/>
    </location>
</feature>
<feature type="compositionally biased region" description="Gly residues" evidence="1">
    <location>
        <begin position="246"/>
        <end position="256"/>
    </location>
</feature>
<feature type="compositionally biased region" description="Basic residues" evidence="1">
    <location>
        <begin position="53"/>
        <end position="64"/>
    </location>
</feature>
<proteinExistence type="predicted"/>
<feature type="compositionally biased region" description="Basic residues" evidence="1">
    <location>
        <begin position="286"/>
        <end position="298"/>
    </location>
</feature>